<keyword evidence="8 13" id="KW-0061">Asparagine biosynthesis</keyword>
<evidence type="ECO:0000256" key="2">
    <source>
        <dbReference type="ARBA" id="ARBA00012737"/>
    </source>
</evidence>
<feature type="binding site" evidence="14">
    <location>
        <position position="98"/>
    </location>
    <ligand>
        <name>L-glutamine</name>
        <dbReference type="ChEBI" id="CHEBI:58359"/>
    </ligand>
</feature>
<comment type="pathway">
    <text evidence="1">Amino-acid biosynthesis; L-asparagine biosynthesis; L-asparagine from L-aspartate (L-Gln route): step 1/1.</text>
</comment>
<dbReference type="SUPFAM" id="SSF56235">
    <property type="entry name" value="N-terminal nucleophile aminohydrolases (Ntn hydrolases)"/>
    <property type="match status" value="1"/>
</dbReference>
<dbReference type="PROSITE" id="PS51278">
    <property type="entry name" value="GATASE_TYPE_2"/>
    <property type="match status" value="1"/>
</dbReference>
<evidence type="ECO:0000256" key="6">
    <source>
        <dbReference type="ARBA" id="ARBA00022741"/>
    </source>
</evidence>
<evidence type="ECO:0000256" key="4">
    <source>
        <dbReference type="ARBA" id="ARBA00022598"/>
    </source>
</evidence>
<dbReference type="InterPro" id="IPR001962">
    <property type="entry name" value="Asn_synthase"/>
</dbReference>
<accession>A0A9P0CJG6</accession>
<dbReference type="GO" id="GO:0005524">
    <property type="term" value="F:ATP binding"/>
    <property type="evidence" value="ECO:0007669"/>
    <property type="project" value="UniProtKB-KW"/>
</dbReference>
<dbReference type="Proteomes" id="UP001153636">
    <property type="component" value="Chromosome 1"/>
</dbReference>
<dbReference type="Pfam" id="PF00733">
    <property type="entry name" value="Asn_synthase"/>
    <property type="match status" value="1"/>
</dbReference>
<dbReference type="InterPro" id="IPR029055">
    <property type="entry name" value="Ntn_hydrolases_N"/>
</dbReference>
<dbReference type="EC" id="6.3.5.4" evidence="2"/>
<proteinExistence type="predicted"/>
<dbReference type="PANTHER" id="PTHR11772:SF23">
    <property type="entry name" value="ASPARAGINE SYNTHETASE [GLUTAMINE-HYDROLYZING]"/>
    <property type="match status" value="1"/>
</dbReference>
<reference evidence="17" key="1">
    <citation type="submission" date="2022-01" db="EMBL/GenBank/DDBJ databases">
        <authorList>
            <person name="King R."/>
        </authorList>
    </citation>
    <scope>NUCLEOTIDE SEQUENCE</scope>
</reference>
<evidence type="ECO:0000256" key="12">
    <source>
        <dbReference type="PIRNR" id="PIRNR001589"/>
    </source>
</evidence>
<dbReference type="InterPro" id="IPR014729">
    <property type="entry name" value="Rossmann-like_a/b/a_fold"/>
</dbReference>
<feature type="binding site" evidence="14">
    <location>
        <position position="286"/>
    </location>
    <ligand>
        <name>ATP</name>
        <dbReference type="ChEBI" id="CHEBI:30616"/>
    </ligand>
</feature>
<dbReference type="CDD" id="cd00712">
    <property type="entry name" value="AsnB"/>
    <property type="match status" value="1"/>
</dbReference>
<dbReference type="PANTHER" id="PTHR11772">
    <property type="entry name" value="ASPARAGINE SYNTHETASE"/>
    <property type="match status" value="1"/>
</dbReference>
<feature type="binding site" evidence="14">
    <location>
        <position position="254"/>
    </location>
    <ligand>
        <name>ATP</name>
        <dbReference type="ChEBI" id="CHEBI:30616"/>
    </ligand>
</feature>
<sequence>MCGIWAVFGLESNLHSHCASTFSKIGHRGPDAWRVEYDDKVKNCCIGFHRLTIVDSIWGMQPMKLHKYPNSILICNGELYNCNRLAEQYDFKYETKSDVECILHLYHKFGIEECVKNLDGVFAFCLVDIAKRKVFLGRDPYGVRPLFRVTSTSGILGISSEAKGLIQIEKELNGEGKTLEPFPPGSYAEYDLLENGKTILAKAEKYFKPGVKPSFLPFLPHSELSPNEHQVNIRKLLKASVKKRLMADRRIGCLLSGGLDSSLIAALLVQEAKDANLPYKIQSFSIGMGDSPDLRAARLVAKHIGTDHHEITFTEEDVANVLDDVIYTLETPDITTIRASLPMYLLSKYVVENTNTTVLLSGEGADEVAQGYIYFRDAPTAQAAHEDSLRLLREIYMFDGLRADRTTASQSLELRVPFLDLQFTNYYLNLDQKLKQPKNNIEKHLLRSAFDGTDLLPHDILWRPKEAFSDGVASQRKSLFVILQEIVDKRMPEPFDLELAKKKYPHCSPPSKEAYYYREIFEKTYSKLAPNFLPHYWMPRWVEGVTDPSARFIKHYGGDGNEKK</sequence>
<dbReference type="Gene3D" id="3.60.20.10">
    <property type="entry name" value="Glutamine Phosphoribosylpyrophosphate, subunit 1, domain 1"/>
    <property type="match status" value="1"/>
</dbReference>
<dbReference type="EMBL" id="OV651813">
    <property type="protein sequence ID" value="CAH1099767.1"/>
    <property type="molecule type" value="Genomic_DNA"/>
</dbReference>
<keyword evidence="6 12" id="KW-0547">Nucleotide-binding</keyword>
<evidence type="ECO:0000256" key="5">
    <source>
        <dbReference type="ARBA" id="ARBA00022605"/>
    </source>
</evidence>
<keyword evidence="5 13" id="KW-0028">Amino-acid biosynthesis</keyword>
<dbReference type="GO" id="GO:0006529">
    <property type="term" value="P:asparagine biosynthetic process"/>
    <property type="evidence" value="ECO:0007669"/>
    <property type="project" value="UniProtKB-KW"/>
</dbReference>
<gene>
    <name evidence="17" type="ORF">PSYICH_LOCUS772</name>
</gene>
<feature type="site" description="Important for beta-aspartyl-AMP intermediate formation" evidence="15">
    <location>
        <position position="363"/>
    </location>
</feature>
<feature type="active site" description="For GATase activity" evidence="13">
    <location>
        <position position="2"/>
    </location>
</feature>
<name>A0A9P0CJG6_9CUCU</name>
<evidence type="ECO:0000259" key="16">
    <source>
        <dbReference type="PROSITE" id="PS51278"/>
    </source>
</evidence>
<dbReference type="InterPro" id="IPR033738">
    <property type="entry name" value="AsnB_N"/>
</dbReference>
<comment type="catalytic activity">
    <reaction evidence="11">
        <text>L-aspartate + L-glutamine + ATP + H2O = L-asparagine + L-glutamate + AMP + diphosphate + H(+)</text>
        <dbReference type="Rhea" id="RHEA:12228"/>
        <dbReference type="ChEBI" id="CHEBI:15377"/>
        <dbReference type="ChEBI" id="CHEBI:15378"/>
        <dbReference type="ChEBI" id="CHEBI:29985"/>
        <dbReference type="ChEBI" id="CHEBI:29991"/>
        <dbReference type="ChEBI" id="CHEBI:30616"/>
        <dbReference type="ChEBI" id="CHEBI:33019"/>
        <dbReference type="ChEBI" id="CHEBI:58048"/>
        <dbReference type="ChEBI" id="CHEBI:58359"/>
        <dbReference type="ChEBI" id="CHEBI:456215"/>
        <dbReference type="EC" id="6.3.5.4"/>
    </reaction>
</comment>
<dbReference type="InterPro" id="IPR017932">
    <property type="entry name" value="GATase_2_dom"/>
</dbReference>
<dbReference type="GO" id="GO:0005829">
    <property type="term" value="C:cytosol"/>
    <property type="evidence" value="ECO:0007669"/>
    <property type="project" value="TreeGrafter"/>
</dbReference>
<evidence type="ECO:0000256" key="1">
    <source>
        <dbReference type="ARBA" id="ARBA00005187"/>
    </source>
</evidence>
<dbReference type="SUPFAM" id="SSF52402">
    <property type="entry name" value="Adenine nucleotide alpha hydrolases-like"/>
    <property type="match status" value="1"/>
</dbReference>
<evidence type="ECO:0000256" key="13">
    <source>
        <dbReference type="PIRSR" id="PIRSR001589-1"/>
    </source>
</evidence>
<evidence type="ECO:0000256" key="15">
    <source>
        <dbReference type="PIRSR" id="PIRSR001589-3"/>
    </source>
</evidence>
<dbReference type="FunFam" id="3.40.50.620:FF:000263">
    <property type="entry name" value="Asparagine synthetase"/>
    <property type="match status" value="1"/>
</dbReference>
<dbReference type="InterPro" id="IPR006426">
    <property type="entry name" value="Asn_synth_AEB"/>
</dbReference>
<dbReference type="NCBIfam" id="TIGR01536">
    <property type="entry name" value="asn_synth_AEB"/>
    <property type="match status" value="1"/>
</dbReference>
<keyword evidence="4" id="KW-0436">Ligase</keyword>
<dbReference type="PIRSF" id="PIRSF001589">
    <property type="entry name" value="Asn_synthetase_glu-h"/>
    <property type="match status" value="1"/>
</dbReference>
<evidence type="ECO:0000313" key="17">
    <source>
        <dbReference type="EMBL" id="CAH1099767.1"/>
    </source>
</evidence>
<dbReference type="Pfam" id="PF13537">
    <property type="entry name" value="GATase_7"/>
    <property type="match status" value="1"/>
</dbReference>
<keyword evidence="7 12" id="KW-0067">ATP-binding</keyword>
<evidence type="ECO:0000256" key="3">
    <source>
        <dbReference type="ARBA" id="ARBA00021389"/>
    </source>
</evidence>
<dbReference type="Gene3D" id="3.40.50.620">
    <property type="entry name" value="HUPs"/>
    <property type="match status" value="1"/>
</dbReference>
<dbReference type="GO" id="GO:0004066">
    <property type="term" value="F:asparagine synthase (glutamine-hydrolyzing) activity"/>
    <property type="evidence" value="ECO:0007669"/>
    <property type="project" value="UniProtKB-EC"/>
</dbReference>
<evidence type="ECO:0000256" key="11">
    <source>
        <dbReference type="ARBA" id="ARBA00048741"/>
    </source>
</evidence>
<evidence type="ECO:0000256" key="9">
    <source>
        <dbReference type="ARBA" id="ARBA00022962"/>
    </source>
</evidence>
<evidence type="ECO:0000256" key="7">
    <source>
        <dbReference type="ARBA" id="ARBA00022840"/>
    </source>
</evidence>
<keyword evidence="9 13" id="KW-0315">Glutamine amidotransferase</keyword>
<evidence type="ECO:0000256" key="14">
    <source>
        <dbReference type="PIRSR" id="PIRSR001589-2"/>
    </source>
</evidence>
<keyword evidence="18" id="KW-1185">Reference proteome</keyword>
<dbReference type="CDD" id="cd01991">
    <property type="entry name" value="Asn_synthase_B_C"/>
    <property type="match status" value="1"/>
</dbReference>
<feature type="binding site" evidence="14">
    <location>
        <begin position="361"/>
        <end position="362"/>
    </location>
    <ligand>
        <name>ATP</name>
        <dbReference type="ChEBI" id="CHEBI:30616"/>
    </ligand>
</feature>
<evidence type="ECO:0000313" key="18">
    <source>
        <dbReference type="Proteomes" id="UP001153636"/>
    </source>
</evidence>
<dbReference type="InterPro" id="IPR050795">
    <property type="entry name" value="Asn_Synthetase"/>
</dbReference>
<feature type="domain" description="Glutamine amidotransferase type-2" evidence="16">
    <location>
        <begin position="2"/>
        <end position="193"/>
    </location>
</feature>
<protein>
    <recommendedName>
        <fullName evidence="3">Asparagine synthetase [glutamine-hydrolyzing]</fullName>
        <ecNumber evidence="2">6.3.5.4</ecNumber>
    </recommendedName>
    <alternativeName>
        <fullName evidence="10">Glutamine-dependent asparagine synthetase</fullName>
    </alternativeName>
</protein>
<dbReference type="AlphaFoldDB" id="A0A9P0CJG6"/>
<evidence type="ECO:0000256" key="8">
    <source>
        <dbReference type="ARBA" id="ARBA00022888"/>
    </source>
</evidence>
<evidence type="ECO:0000256" key="10">
    <source>
        <dbReference type="ARBA" id="ARBA00030234"/>
    </source>
</evidence>
<dbReference type="OrthoDB" id="409189at2759"/>
<organism evidence="17 18">
    <name type="scientific">Psylliodes chrysocephalus</name>
    <dbReference type="NCBI Taxonomy" id="3402493"/>
    <lineage>
        <taxon>Eukaryota</taxon>
        <taxon>Metazoa</taxon>
        <taxon>Ecdysozoa</taxon>
        <taxon>Arthropoda</taxon>
        <taxon>Hexapoda</taxon>
        <taxon>Insecta</taxon>
        <taxon>Pterygota</taxon>
        <taxon>Neoptera</taxon>
        <taxon>Endopterygota</taxon>
        <taxon>Coleoptera</taxon>
        <taxon>Polyphaga</taxon>
        <taxon>Cucujiformia</taxon>
        <taxon>Chrysomeloidea</taxon>
        <taxon>Chrysomelidae</taxon>
        <taxon>Galerucinae</taxon>
        <taxon>Alticini</taxon>
        <taxon>Psylliodes</taxon>
    </lineage>
</organism>